<accession>A0A9N9X961</accession>
<feature type="compositionally biased region" description="Acidic residues" evidence="1">
    <location>
        <begin position="92"/>
        <end position="103"/>
    </location>
</feature>
<evidence type="ECO:0000256" key="1">
    <source>
        <dbReference type="SAM" id="MobiDB-lite"/>
    </source>
</evidence>
<keyword evidence="3" id="KW-1185">Reference proteome</keyword>
<name>A0A9N9X961_DIABA</name>
<evidence type="ECO:0000313" key="2">
    <source>
        <dbReference type="EMBL" id="CAG9832328.1"/>
    </source>
</evidence>
<dbReference type="Proteomes" id="UP001153709">
    <property type="component" value="Chromosome 3"/>
</dbReference>
<proteinExistence type="predicted"/>
<gene>
    <name evidence="2" type="ORF">DIABBA_LOCUS5841</name>
</gene>
<feature type="region of interest" description="Disordered" evidence="1">
    <location>
        <begin position="81"/>
        <end position="111"/>
    </location>
</feature>
<sequence>MVSAIVVEVCEAICRHLQLTYLPEPTTEIWKKSEEGFRNPLQGSAYLQLLFVEWLPTVVVWAQSQKMFDDNIIQIDYDSDGNDSMAGTVAEDAADLSADEMESDSAASTVA</sequence>
<dbReference type="AlphaFoldDB" id="A0A9N9X961"/>
<dbReference type="OrthoDB" id="8191395at2759"/>
<protein>
    <submittedName>
        <fullName evidence="2">Uncharacterized protein</fullName>
    </submittedName>
</protein>
<organism evidence="2 3">
    <name type="scientific">Diabrotica balteata</name>
    <name type="common">Banded cucumber beetle</name>
    <dbReference type="NCBI Taxonomy" id="107213"/>
    <lineage>
        <taxon>Eukaryota</taxon>
        <taxon>Metazoa</taxon>
        <taxon>Ecdysozoa</taxon>
        <taxon>Arthropoda</taxon>
        <taxon>Hexapoda</taxon>
        <taxon>Insecta</taxon>
        <taxon>Pterygota</taxon>
        <taxon>Neoptera</taxon>
        <taxon>Endopterygota</taxon>
        <taxon>Coleoptera</taxon>
        <taxon>Polyphaga</taxon>
        <taxon>Cucujiformia</taxon>
        <taxon>Chrysomeloidea</taxon>
        <taxon>Chrysomelidae</taxon>
        <taxon>Galerucinae</taxon>
        <taxon>Diabroticina</taxon>
        <taxon>Diabroticites</taxon>
        <taxon>Diabrotica</taxon>
    </lineage>
</organism>
<evidence type="ECO:0000313" key="3">
    <source>
        <dbReference type="Proteomes" id="UP001153709"/>
    </source>
</evidence>
<reference evidence="2" key="1">
    <citation type="submission" date="2022-01" db="EMBL/GenBank/DDBJ databases">
        <authorList>
            <person name="King R."/>
        </authorList>
    </citation>
    <scope>NUCLEOTIDE SEQUENCE</scope>
</reference>
<dbReference type="EMBL" id="OU898278">
    <property type="protein sequence ID" value="CAG9832328.1"/>
    <property type="molecule type" value="Genomic_DNA"/>
</dbReference>